<dbReference type="PANTHER" id="PTHR21373:SF0">
    <property type="entry name" value="N-ALPHA-ACETYLTRANSFERASE 35, NATC AUXILIARY SUBUNIT"/>
    <property type="match status" value="1"/>
</dbReference>
<evidence type="ECO:0000313" key="4">
    <source>
        <dbReference type="Proteomes" id="UP000311382"/>
    </source>
</evidence>
<accession>A0A5C5FXJ0</accession>
<feature type="domain" description="NAA35-like N-terminal" evidence="2">
    <location>
        <begin position="26"/>
        <end position="180"/>
    </location>
</feature>
<evidence type="ECO:0000313" key="3">
    <source>
        <dbReference type="EMBL" id="TNY20724.1"/>
    </source>
</evidence>
<dbReference type="PANTHER" id="PTHR21373">
    <property type="entry name" value="GLUCOSE REPRESSIBLE PROTEIN MAK10"/>
    <property type="match status" value="1"/>
</dbReference>
<dbReference type="STRING" id="5288.A0A5C5FXJ0"/>
<feature type="region of interest" description="Disordered" evidence="1">
    <location>
        <begin position="190"/>
        <end position="211"/>
    </location>
</feature>
<evidence type="ECO:0000256" key="1">
    <source>
        <dbReference type="SAM" id="MobiDB-lite"/>
    </source>
</evidence>
<dbReference type="InterPro" id="IPR057983">
    <property type="entry name" value="NAA35-like_N"/>
</dbReference>
<dbReference type="Proteomes" id="UP000311382">
    <property type="component" value="Unassembled WGS sequence"/>
</dbReference>
<evidence type="ECO:0000259" key="2">
    <source>
        <dbReference type="Pfam" id="PF04112"/>
    </source>
</evidence>
<reference evidence="3 4" key="1">
    <citation type="submission" date="2019-03" db="EMBL/GenBank/DDBJ databases">
        <title>Rhodosporidium diobovatum UCD-FST 08-225 genome sequencing, assembly, and annotation.</title>
        <authorList>
            <person name="Fakankun I.U."/>
            <person name="Fristensky B."/>
            <person name="Levin D.B."/>
        </authorList>
    </citation>
    <scope>NUCLEOTIDE SEQUENCE [LARGE SCALE GENOMIC DNA]</scope>
    <source>
        <strain evidence="3 4">UCD-FST 08-225</strain>
    </source>
</reference>
<organism evidence="3 4">
    <name type="scientific">Rhodotorula diobovata</name>
    <dbReference type="NCBI Taxonomy" id="5288"/>
    <lineage>
        <taxon>Eukaryota</taxon>
        <taxon>Fungi</taxon>
        <taxon>Dikarya</taxon>
        <taxon>Basidiomycota</taxon>
        <taxon>Pucciniomycotina</taxon>
        <taxon>Microbotryomycetes</taxon>
        <taxon>Sporidiobolales</taxon>
        <taxon>Sporidiobolaceae</taxon>
        <taxon>Rhodotorula</taxon>
    </lineage>
</organism>
<dbReference type="Pfam" id="PF04112">
    <property type="entry name" value="Mak10"/>
    <property type="match status" value="1"/>
</dbReference>
<dbReference type="AlphaFoldDB" id="A0A5C5FXJ0"/>
<sequence length="774" mass="85485">MDPMNVAEYADAFPLLEQAMSDLAKGQLVRDERCTMMDLMSAIEINDARTDTFLHAQNERERRPNLPPFDPSLTLSARDVVWLHDEVVRLEATFHSGYPLASTLWTCNCLRADSLAVISGFAPSTSATENDERSKLRTVVLRALFLAVLKSNQIVWEELSKNQVYEHEDVHLSRGSVSFNTLMSACYPPPAPPPPQSPLVVPGQDEPSPPSERLISVDDVLRALDEALRWLQADEQVHAEWLSTEARDALVSRVTLRIDLLYPIALLTFPAHTSPSAISHHLDRIQSYSPLFPSSSTPEPCESSPYDPPVSLKAAFHPSTTVPLLATQQPPRPVDILPLGEAYDLLREVVDDTRELMQLWELWRRGEGGWKDLHEWSRARGRTEAVPYVRSLQQSLISTTTHLFHAHPLSSLAASFLQLLTPLPPSFLSTLPFLLSREYHPTQPAHTLLAFLDRLAAKLAQFAHALAGQNRARQRRWVVKSLGAWGDVVREAEDHAPRLVRDVLAALGPALPSEDPPRVLRATEHLGAAVSAHVHELALEALLSGFEDAVGLLEGGVGRGGASEAWWVAKRLAARLVGLWERLLGTKEAGADGREYLESKRAEARAVEAVCATCWLASRNPTSSTRPPKFSSPFLASLTVPPAQAERGRFVQRFEWLDKLPPPGGDAEGSVSDWATYRDERDQLDKAHLAITERESAEACERAVDALSALARALPAQNGAAPQTRTSQQRLGPLSRVPLSAYALPDQVPFRSLSTELRHLSMENGSRVQLLDSA</sequence>
<proteinExistence type="predicted"/>
<dbReference type="OrthoDB" id="269405at2759"/>
<dbReference type="GO" id="GO:0031417">
    <property type="term" value="C:NatC complex"/>
    <property type="evidence" value="ECO:0007669"/>
    <property type="project" value="InterPro"/>
</dbReference>
<protein>
    <submittedName>
        <fullName evidence="3">Phosphatase and actin regulator</fullName>
    </submittedName>
</protein>
<dbReference type="InterPro" id="IPR007244">
    <property type="entry name" value="Naa35_N"/>
</dbReference>
<gene>
    <name evidence="3" type="ORF">DMC30DRAFT_438248</name>
</gene>
<name>A0A5C5FXJ0_9BASI</name>
<dbReference type="EMBL" id="SOZI01000059">
    <property type="protein sequence ID" value="TNY20724.1"/>
    <property type="molecule type" value="Genomic_DNA"/>
</dbReference>
<comment type="caution">
    <text evidence="3">The sequence shown here is derived from an EMBL/GenBank/DDBJ whole genome shotgun (WGS) entry which is preliminary data.</text>
</comment>
<keyword evidence="4" id="KW-1185">Reference proteome</keyword>